<keyword evidence="1" id="KW-0131">Cell cycle</keyword>
<evidence type="ECO:0000259" key="3">
    <source>
        <dbReference type="Pfam" id="PF16331"/>
    </source>
</evidence>
<dbReference type="InterPro" id="IPR034706">
    <property type="entry name" value="CpoB"/>
</dbReference>
<reference evidence="5" key="1">
    <citation type="submission" date="2015-03" db="EMBL/GenBank/DDBJ databases">
        <authorList>
            <consortium name="Pathogen Informatics"/>
        </authorList>
    </citation>
    <scope>NUCLEOTIDE SEQUENCE [LARGE SCALE GENOMIC DNA]</scope>
    <source>
        <strain evidence="5">R148</strain>
    </source>
</reference>
<keyword evidence="1" id="KW-0732">Signal</keyword>
<dbReference type="RefSeq" id="WP_053009376.1">
    <property type="nucleotide sequence ID" value="NZ_CWJI01000003.1"/>
</dbReference>
<comment type="subcellular location">
    <subcellularLocation>
        <location evidence="1">Periplasm</location>
    </subcellularLocation>
</comment>
<dbReference type="Proteomes" id="UP000043316">
    <property type="component" value="Unassembled WGS sequence"/>
</dbReference>
<feature type="signal peptide" evidence="1">
    <location>
        <begin position="1"/>
        <end position="23"/>
    </location>
</feature>
<dbReference type="InterPro" id="IPR011990">
    <property type="entry name" value="TPR-like_helical_dom_sf"/>
</dbReference>
<dbReference type="InterPro" id="IPR014162">
    <property type="entry name" value="CpoB_C"/>
</dbReference>
<dbReference type="PROSITE" id="PS50005">
    <property type="entry name" value="TPR"/>
    <property type="match status" value="1"/>
</dbReference>
<dbReference type="GO" id="GO:0070206">
    <property type="term" value="P:protein trimerization"/>
    <property type="evidence" value="ECO:0007669"/>
    <property type="project" value="InterPro"/>
</dbReference>
<proteinExistence type="inferred from homology"/>
<keyword evidence="2" id="KW-0802">TPR repeat</keyword>
<dbReference type="GO" id="GO:0030288">
    <property type="term" value="C:outer membrane-bounded periplasmic space"/>
    <property type="evidence" value="ECO:0007669"/>
    <property type="project" value="UniProtKB-UniRule"/>
</dbReference>
<accession>A0A0H5LV00</accession>
<comment type="similarity">
    <text evidence="1">Belongs to the CpoB family.</text>
</comment>
<dbReference type="EMBL" id="CWJI01000003">
    <property type="protein sequence ID" value="CRY54747.1"/>
    <property type="molecule type" value="Genomic_DNA"/>
</dbReference>
<feature type="repeat" description="TPR" evidence="2">
    <location>
        <begin position="223"/>
        <end position="256"/>
    </location>
</feature>
<dbReference type="NCBIfam" id="TIGR02795">
    <property type="entry name" value="tol_pal_ybgF"/>
    <property type="match status" value="1"/>
</dbReference>
<dbReference type="Pfam" id="PF16331">
    <property type="entry name" value="TolA_bind_tri"/>
    <property type="match status" value="1"/>
</dbReference>
<dbReference type="InterPro" id="IPR032519">
    <property type="entry name" value="YbgF_tri"/>
</dbReference>
<dbReference type="Pfam" id="PF13174">
    <property type="entry name" value="TPR_6"/>
    <property type="match status" value="1"/>
</dbReference>
<keyword evidence="1" id="KW-0132">Cell division</keyword>
<dbReference type="Gene3D" id="1.20.5.110">
    <property type="match status" value="1"/>
</dbReference>
<name>A0A0H5LV00_YERIN</name>
<gene>
    <name evidence="4" type="primary">ybgF</name>
    <name evidence="1" type="synonym">cpoB</name>
    <name evidence="4" type="ORF">ERS008476_01707</name>
</gene>
<feature type="domain" description="YbgF trimerisation" evidence="3">
    <location>
        <begin position="37"/>
        <end position="111"/>
    </location>
</feature>
<evidence type="ECO:0000313" key="5">
    <source>
        <dbReference type="Proteomes" id="UP000043316"/>
    </source>
</evidence>
<dbReference type="Gene3D" id="1.25.40.10">
    <property type="entry name" value="Tetratricopeptide repeat domain"/>
    <property type="match status" value="1"/>
</dbReference>
<comment type="function">
    <text evidence="1">Mediates coordination of peptidoglycan synthesis and outer membrane constriction during cell division.</text>
</comment>
<feature type="chain" id="PRO_5009983892" description="Cell division coordinator CpoB" evidence="1">
    <location>
        <begin position="24"/>
        <end position="269"/>
    </location>
</feature>
<evidence type="ECO:0000256" key="2">
    <source>
        <dbReference type="PROSITE-ProRule" id="PRU00339"/>
    </source>
</evidence>
<dbReference type="AlphaFoldDB" id="A0A0H5LV00"/>
<dbReference type="SUPFAM" id="SSF48452">
    <property type="entry name" value="TPR-like"/>
    <property type="match status" value="1"/>
</dbReference>
<dbReference type="Pfam" id="PF13432">
    <property type="entry name" value="TPR_16"/>
    <property type="match status" value="1"/>
</dbReference>
<dbReference type="HAMAP" id="MF_02066">
    <property type="entry name" value="CpoB"/>
    <property type="match status" value="1"/>
</dbReference>
<keyword evidence="1" id="KW-0574">Periplasm</keyword>
<evidence type="ECO:0000313" key="4">
    <source>
        <dbReference type="EMBL" id="CRY54747.1"/>
    </source>
</evidence>
<evidence type="ECO:0000256" key="1">
    <source>
        <dbReference type="HAMAP-Rule" id="MF_02066"/>
    </source>
</evidence>
<dbReference type="NCBIfam" id="NF008068">
    <property type="entry name" value="PRK10803.1"/>
    <property type="match status" value="1"/>
</dbReference>
<sequence precursor="true">MNSNFRRHLVGLSLLVGVAVPWAATAQAPISNVGSGSVEDRVTQLERISNAHSQLLTQLQQQLSDSQRDVDSLRGQIQENQYQLNQIVERQKQIYQQMDSLSGGQGAATAAPAADAAASANATAGSSDAAAAGTAAATAAPAASTGDENSDYNAAVSLALEKKQYDQAITAFQGFVKQYPKSTYQPNANYWLGQLYYNKGKKDDAAYYYAVVVKNYPKSPKSSDAMFKVGVIMQDKGQSDKAKAVYQQVIKQYPNTDAAKQAQKRLSAL</sequence>
<dbReference type="InterPro" id="IPR019734">
    <property type="entry name" value="TPR_rpt"/>
</dbReference>
<dbReference type="GO" id="GO:0043093">
    <property type="term" value="P:FtsZ-dependent cytokinesis"/>
    <property type="evidence" value="ECO:0007669"/>
    <property type="project" value="UniProtKB-UniRule"/>
</dbReference>
<organism evidence="4 5">
    <name type="scientific">Yersinia intermedia</name>
    <dbReference type="NCBI Taxonomy" id="631"/>
    <lineage>
        <taxon>Bacteria</taxon>
        <taxon>Pseudomonadati</taxon>
        <taxon>Pseudomonadota</taxon>
        <taxon>Gammaproteobacteria</taxon>
        <taxon>Enterobacterales</taxon>
        <taxon>Yersiniaceae</taxon>
        <taxon>Yersinia</taxon>
    </lineage>
</organism>
<protein>
    <recommendedName>
        <fullName evidence="1">Cell division coordinator CpoB</fullName>
    </recommendedName>
</protein>